<evidence type="ECO:0000313" key="2">
    <source>
        <dbReference type="Proteomes" id="UP001062846"/>
    </source>
</evidence>
<reference evidence="1" key="1">
    <citation type="submission" date="2022-02" db="EMBL/GenBank/DDBJ databases">
        <title>Plant Genome Project.</title>
        <authorList>
            <person name="Zhang R.-G."/>
        </authorList>
    </citation>
    <scope>NUCLEOTIDE SEQUENCE</scope>
    <source>
        <strain evidence="1">AT1</strain>
    </source>
</reference>
<comment type="caution">
    <text evidence="1">The sequence shown here is derived from an EMBL/GenBank/DDBJ whole genome shotgun (WGS) entry which is preliminary data.</text>
</comment>
<gene>
    <name evidence="1" type="ORF">RHMOL_Rhmol08G0028300</name>
</gene>
<proteinExistence type="predicted"/>
<sequence length="578" mass="65175">MGLTVKPRSITVVMILCLTAVAALHLETFTATYGPFDSSYRKIFDFEGSATIDNNALILTPNSDYQKGSPIRPTGYLYGRVRLDKQFMLWEQDYNKTSDRVASFNSSFLFSVYPLIDSRMDGFSFNHLLAIEFDNVKQEFDPDANHVGLNINSIRSNVTASLTPLGIELAPEHQPRFYNVWVQYDRWDLTVEYYSEDAPEPEDKHPPPKKRMLLEVGVGVPLLVIGPAVTGYYYLRKKKSMALLKSDISMVPLKSNILLGALKRLPETPREFQFKDLKMATNNFDENNKLGQGGFGVVFRGYLPKENLKVAVKWFSRETIKRQDDFLAELTIINRLRHKHLVRLLGWCHEEGKLLLVYDYMPNGSLDAHLFTRTSGNKPLSWDRRYNIISGVASALNYLHNECDQRVVHRDLKSSNILLDSYFNALLGDFGLARTLDKSSYTEAGGVAGTLGYIAPECFLAGKATQQSDVYSFGVVLLEIVCGLRPGTVFDEFDCLVNWVRPKTQAIVQIISGLVPVPYVPPFKPALVWPMSSVEEDYISSLVSTSETRSFLTAQLGSGFTAQYISQELFANDNFKSV</sequence>
<dbReference type="Proteomes" id="UP001062846">
    <property type="component" value="Chromosome 8"/>
</dbReference>
<dbReference type="EMBL" id="CM046395">
    <property type="protein sequence ID" value="KAI8540994.1"/>
    <property type="molecule type" value="Genomic_DNA"/>
</dbReference>
<evidence type="ECO:0000313" key="1">
    <source>
        <dbReference type="EMBL" id="KAI8540994.1"/>
    </source>
</evidence>
<accession>A0ACC0MK61</accession>
<name>A0ACC0MK61_RHOML</name>
<keyword evidence="2" id="KW-1185">Reference proteome</keyword>
<protein>
    <submittedName>
        <fullName evidence="1">Uncharacterized protein</fullName>
    </submittedName>
</protein>
<organism evidence="1 2">
    <name type="scientific">Rhododendron molle</name>
    <name type="common">Chinese azalea</name>
    <name type="synonym">Azalea mollis</name>
    <dbReference type="NCBI Taxonomy" id="49168"/>
    <lineage>
        <taxon>Eukaryota</taxon>
        <taxon>Viridiplantae</taxon>
        <taxon>Streptophyta</taxon>
        <taxon>Embryophyta</taxon>
        <taxon>Tracheophyta</taxon>
        <taxon>Spermatophyta</taxon>
        <taxon>Magnoliopsida</taxon>
        <taxon>eudicotyledons</taxon>
        <taxon>Gunneridae</taxon>
        <taxon>Pentapetalae</taxon>
        <taxon>asterids</taxon>
        <taxon>Ericales</taxon>
        <taxon>Ericaceae</taxon>
        <taxon>Ericoideae</taxon>
        <taxon>Rhodoreae</taxon>
        <taxon>Rhododendron</taxon>
    </lineage>
</organism>